<dbReference type="Proteomes" id="UP001275084">
    <property type="component" value="Unassembled WGS sequence"/>
</dbReference>
<organism evidence="3 4">
    <name type="scientific">Lasiosphaeria hispida</name>
    <dbReference type="NCBI Taxonomy" id="260671"/>
    <lineage>
        <taxon>Eukaryota</taxon>
        <taxon>Fungi</taxon>
        <taxon>Dikarya</taxon>
        <taxon>Ascomycota</taxon>
        <taxon>Pezizomycotina</taxon>
        <taxon>Sordariomycetes</taxon>
        <taxon>Sordariomycetidae</taxon>
        <taxon>Sordariales</taxon>
        <taxon>Lasiosphaeriaceae</taxon>
        <taxon>Lasiosphaeria</taxon>
    </lineage>
</organism>
<accession>A0AAJ0HBC6</accession>
<dbReference type="InterPro" id="IPR046925">
    <property type="entry name" value="WD-like_fungi"/>
</dbReference>
<feature type="chain" id="PRO_5042467673" description="WD-like domain-containing protein" evidence="1">
    <location>
        <begin position="20"/>
        <end position="189"/>
    </location>
</feature>
<proteinExistence type="predicted"/>
<gene>
    <name evidence="3" type="ORF">B0T25DRAFT_552097</name>
</gene>
<evidence type="ECO:0000256" key="1">
    <source>
        <dbReference type="SAM" id="SignalP"/>
    </source>
</evidence>
<protein>
    <recommendedName>
        <fullName evidence="2">WD-like domain-containing protein</fullName>
    </recommendedName>
</protein>
<name>A0AAJ0HBC6_9PEZI</name>
<dbReference type="AlphaFoldDB" id="A0AAJ0HBC6"/>
<reference evidence="3" key="2">
    <citation type="submission" date="2023-06" db="EMBL/GenBank/DDBJ databases">
        <authorList>
            <consortium name="Lawrence Berkeley National Laboratory"/>
            <person name="Haridas S."/>
            <person name="Hensen N."/>
            <person name="Bonometti L."/>
            <person name="Westerberg I."/>
            <person name="Brannstrom I.O."/>
            <person name="Guillou S."/>
            <person name="Cros-Aarteil S."/>
            <person name="Calhoun S."/>
            <person name="Kuo A."/>
            <person name="Mondo S."/>
            <person name="Pangilinan J."/>
            <person name="Riley R."/>
            <person name="Labutti K."/>
            <person name="Andreopoulos B."/>
            <person name="Lipzen A."/>
            <person name="Chen C."/>
            <person name="Yanf M."/>
            <person name="Daum C."/>
            <person name="Ng V."/>
            <person name="Clum A."/>
            <person name="Steindorff A."/>
            <person name="Ohm R."/>
            <person name="Martin F."/>
            <person name="Silar P."/>
            <person name="Natvig D."/>
            <person name="Lalanne C."/>
            <person name="Gautier V."/>
            <person name="Ament-Velasquez S.L."/>
            <person name="Kruys A."/>
            <person name="Hutchinson M.I."/>
            <person name="Powell A.J."/>
            <person name="Barry K."/>
            <person name="Miller A.N."/>
            <person name="Grigoriev I.V."/>
            <person name="Debuchy R."/>
            <person name="Gladieux P."/>
            <person name="Thoren M.H."/>
            <person name="Johannesson H."/>
        </authorList>
    </citation>
    <scope>NUCLEOTIDE SEQUENCE</scope>
    <source>
        <strain evidence="3">CBS 955.72</strain>
    </source>
</reference>
<evidence type="ECO:0000313" key="3">
    <source>
        <dbReference type="EMBL" id="KAK3346476.1"/>
    </source>
</evidence>
<dbReference type="EMBL" id="JAUIQD010000006">
    <property type="protein sequence ID" value="KAK3346476.1"/>
    <property type="molecule type" value="Genomic_DNA"/>
</dbReference>
<feature type="domain" description="WD-like" evidence="2">
    <location>
        <begin position="75"/>
        <end position="188"/>
    </location>
</feature>
<comment type="caution">
    <text evidence="3">The sequence shown here is derived from an EMBL/GenBank/DDBJ whole genome shotgun (WGS) entry which is preliminary data.</text>
</comment>
<evidence type="ECO:0000313" key="4">
    <source>
        <dbReference type="Proteomes" id="UP001275084"/>
    </source>
</evidence>
<feature type="signal peptide" evidence="1">
    <location>
        <begin position="1"/>
        <end position="19"/>
    </location>
</feature>
<evidence type="ECO:0000259" key="2">
    <source>
        <dbReference type="Pfam" id="PF20493"/>
    </source>
</evidence>
<keyword evidence="1" id="KW-0732">Signal</keyword>
<dbReference type="Pfam" id="PF20493">
    <property type="entry name" value="WD-like_fungi"/>
    <property type="match status" value="1"/>
</dbReference>
<keyword evidence="4" id="KW-1185">Reference proteome</keyword>
<sequence>MATMLFRTTILTLLSAATAAVVPNLTPTNHNPQARQLGDIEAGMVMSGEIPTAGGTMLVFSSASHPAAPSTLTKRCGANNVECNYSGMYHGGNKSCEILSMGIRYAQNIVLPLSPRSICMQVNGDRRCCVSWSQDTDISNVQILWPALIKTRNSCASANSNPFSGLARDVSLSGVCLTQCYSERPDGCY</sequence>
<reference evidence="3" key="1">
    <citation type="journal article" date="2023" name="Mol. Phylogenet. Evol.">
        <title>Genome-scale phylogeny and comparative genomics of the fungal order Sordariales.</title>
        <authorList>
            <person name="Hensen N."/>
            <person name="Bonometti L."/>
            <person name="Westerberg I."/>
            <person name="Brannstrom I.O."/>
            <person name="Guillou S."/>
            <person name="Cros-Aarteil S."/>
            <person name="Calhoun S."/>
            <person name="Haridas S."/>
            <person name="Kuo A."/>
            <person name="Mondo S."/>
            <person name="Pangilinan J."/>
            <person name="Riley R."/>
            <person name="LaButti K."/>
            <person name="Andreopoulos B."/>
            <person name="Lipzen A."/>
            <person name="Chen C."/>
            <person name="Yan M."/>
            <person name="Daum C."/>
            <person name="Ng V."/>
            <person name="Clum A."/>
            <person name="Steindorff A."/>
            <person name="Ohm R.A."/>
            <person name="Martin F."/>
            <person name="Silar P."/>
            <person name="Natvig D.O."/>
            <person name="Lalanne C."/>
            <person name="Gautier V."/>
            <person name="Ament-Velasquez S.L."/>
            <person name="Kruys A."/>
            <person name="Hutchinson M.I."/>
            <person name="Powell A.J."/>
            <person name="Barry K."/>
            <person name="Miller A.N."/>
            <person name="Grigoriev I.V."/>
            <person name="Debuchy R."/>
            <person name="Gladieux P."/>
            <person name="Hiltunen Thoren M."/>
            <person name="Johannesson H."/>
        </authorList>
    </citation>
    <scope>NUCLEOTIDE SEQUENCE</scope>
    <source>
        <strain evidence="3">CBS 955.72</strain>
    </source>
</reference>